<evidence type="ECO:0000256" key="7">
    <source>
        <dbReference type="RuleBase" id="RU003653"/>
    </source>
</evidence>
<accession>A0ABZ0QQI7</accession>
<comment type="function">
    <text evidence="1 6">Removes the N-terminal methionine from nascent proteins. The N-terminal methionine is often cleaved when the second residue in the primary sequence is small and uncharged (Met-Ala-, Cys, Gly, Pro, Ser, Thr, or Val). Requires deformylation of the N(alpha)-formylated initiator methionine before it can be hydrolyzed.</text>
</comment>
<comment type="similarity">
    <text evidence="6">Belongs to the peptidase M24A family. Methionine aminopeptidase type 1 subfamily.</text>
</comment>
<keyword evidence="3 6" id="KW-0645">Protease</keyword>
<dbReference type="PROSITE" id="PS00680">
    <property type="entry name" value="MAP_1"/>
    <property type="match status" value="1"/>
</dbReference>
<dbReference type="RefSeq" id="WP_318750692.1">
    <property type="nucleotide sequence ID" value="NZ_CP132508.1"/>
</dbReference>
<sequence>MIELKSPREIELMREAGRIVAAVLRELASALRPGITTADLDRLAERLIREAGAEPAFKGYQGFPASICTSINDEVVHGIPSPRRVIREGDVVSIDVGARYHGYHGDSAATFAVGAVSAEARRLLEVTRRSLEAGIAAARPGHRVGDVGHAVQQVVEAAGFSVVRDYAGHGIGRAMHEDPQVPNYGRPGTGLRLRPGLVLAIEPMVNAGGPAVRTDPDGWTVRTVDGSLSAHFEHTVLITEGEPEVLTAGAF</sequence>
<feature type="binding site" evidence="6">
    <location>
        <position position="95"/>
    </location>
    <ligand>
        <name>a divalent metal cation</name>
        <dbReference type="ChEBI" id="CHEBI:60240"/>
        <label>1</label>
    </ligand>
</feature>
<dbReference type="PANTHER" id="PTHR43330">
    <property type="entry name" value="METHIONINE AMINOPEPTIDASE"/>
    <property type="match status" value="1"/>
</dbReference>
<dbReference type="Pfam" id="PF00557">
    <property type="entry name" value="Peptidase_M24"/>
    <property type="match status" value="1"/>
</dbReference>
<gene>
    <name evidence="6 9" type="primary">map</name>
    <name evidence="9" type="ORF">Q5761_11835</name>
</gene>
<proteinExistence type="inferred from homology"/>
<feature type="binding site" evidence="6">
    <location>
        <position position="233"/>
    </location>
    <ligand>
        <name>a divalent metal cation</name>
        <dbReference type="ChEBI" id="CHEBI:60240"/>
        <label>2</label>
        <note>catalytic</note>
    </ligand>
</feature>
<comment type="cofactor">
    <cofactor evidence="6">
        <name>Co(2+)</name>
        <dbReference type="ChEBI" id="CHEBI:48828"/>
    </cofactor>
    <cofactor evidence="6">
        <name>Zn(2+)</name>
        <dbReference type="ChEBI" id="CHEBI:29105"/>
    </cofactor>
    <cofactor evidence="6">
        <name>Mn(2+)</name>
        <dbReference type="ChEBI" id="CHEBI:29035"/>
    </cofactor>
    <cofactor evidence="6">
        <name>Fe(2+)</name>
        <dbReference type="ChEBI" id="CHEBI:29033"/>
    </cofactor>
    <text evidence="6">Binds 2 divalent metal cations per subunit. Has a high-affinity and a low affinity metal-binding site. The true nature of the physiological cofactor is under debate. The enzyme is active with cobalt, zinc, manganese or divalent iron ions. Most likely, methionine aminopeptidases function as mononuclear Fe(2+)-metalloproteases under physiological conditions, and the catalytically relevant metal-binding site has been assigned to the histidine-containing high-affinity site.</text>
</comment>
<feature type="binding site" evidence="6">
    <location>
        <position position="106"/>
    </location>
    <ligand>
        <name>a divalent metal cation</name>
        <dbReference type="ChEBI" id="CHEBI:60240"/>
        <label>2</label>
        <note>catalytic</note>
    </ligand>
</feature>
<feature type="binding site" evidence="6">
    <location>
        <position position="202"/>
    </location>
    <ligand>
        <name>a divalent metal cation</name>
        <dbReference type="ChEBI" id="CHEBI:60240"/>
        <label>2</label>
        <note>catalytic</note>
    </ligand>
</feature>
<dbReference type="GO" id="GO:0004239">
    <property type="term" value="F:initiator methionyl aminopeptidase activity"/>
    <property type="evidence" value="ECO:0007669"/>
    <property type="project" value="UniProtKB-EC"/>
</dbReference>
<evidence type="ECO:0000259" key="8">
    <source>
        <dbReference type="Pfam" id="PF00557"/>
    </source>
</evidence>
<evidence type="ECO:0000256" key="1">
    <source>
        <dbReference type="ARBA" id="ARBA00002521"/>
    </source>
</evidence>
<keyword evidence="2 6" id="KW-0031">Aminopeptidase</keyword>
<evidence type="ECO:0000256" key="3">
    <source>
        <dbReference type="ARBA" id="ARBA00022670"/>
    </source>
</evidence>
<dbReference type="NCBIfam" id="TIGR00500">
    <property type="entry name" value="met_pdase_I"/>
    <property type="match status" value="1"/>
</dbReference>
<dbReference type="EMBL" id="CP132508">
    <property type="protein sequence ID" value="WPD19022.1"/>
    <property type="molecule type" value="Genomic_DNA"/>
</dbReference>
<feature type="domain" description="Peptidase M24" evidence="8">
    <location>
        <begin position="11"/>
        <end position="240"/>
    </location>
</feature>
<organism evidence="9 10">
    <name type="scientific">Thermaerobacter composti</name>
    <dbReference type="NCBI Taxonomy" id="554949"/>
    <lineage>
        <taxon>Bacteria</taxon>
        <taxon>Bacillati</taxon>
        <taxon>Bacillota</taxon>
        <taxon>Clostridia</taxon>
        <taxon>Eubacteriales</taxon>
        <taxon>Clostridiales Family XVII. Incertae Sedis</taxon>
        <taxon>Thermaerobacter</taxon>
    </lineage>
</organism>
<feature type="binding site" evidence="6">
    <location>
        <position position="233"/>
    </location>
    <ligand>
        <name>a divalent metal cation</name>
        <dbReference type="ChEBI" id="CHEBI:60240"/>
        <label>1</label>
    </ligand>
</feature>
<dbReference type="CDD" id="cd01086">
    <property type="entry name" value="MetAP1"/>
    <property type="match status" value="1"/>
</dbReference>
<feature type="binding site" evidence="6">
    <location>
        <position position="106"/>
    </location>
    <ligand>
        <name>a divalent metal cation</name>
        <dbReference type="ChEBI" id="CHEBI:60240"/>
        <label>1</label>
    </ligand>
</feature>
<dbReference type="InterPro" id="IPR002467">
    <property type="entry name" value="Pept_M24A_MAP1"/>
</dbReference>
<feature type="binding site" evidence="6">
    <location>
        <position position="176"/>
    </location>
    <ligand>
        <name>substrate</name>
    </ligand>
</feature>
<keyword evidence="5 6" id="KW-0378">Hydrolase</keyword>
<comment type="catalytic activity">
    <reaction evidence="6 7">
        <text>Release of N-terminal amino acids, preferentially methionine, from peptides and arylamides.</text>
        <dbReference type="EC" id="3.4.11.18"/>
    </reaction>
</comment>
<reference evidence="9 10" key="1">
    <citation type="submission" date="2023-08" db="EMBL/GenBank/DDBJ databases">
        <title>Genome sequence of Thermaerobacter compostii strain Ins1, a spore-forming filamentous bacterium isolated from a deep geothermal reservoir.</title>
        <authorList>
            <person name="Bregnard D."/>
            <person name="Gonzalez D."/>
            <person name="Junier P."/>
        </authorList>
    </citation>
    <scope>NUCLEOTIDE SEQUENCE [LARGE SCALE GENOMIC DNA]</scope>
    <source>
        <strain evidence="9 10">Ins1</strain>
    </source>
</reference>
<protein>
    <recommendedName>
        <fullName evidence="6 7">Methionine aminopeptidase</fullName>
        <shortName evidence="6">MAP</shortName>
        <shortName evidence="6">MetAP</shortName>
        <ecNumber evidence="6 7">3.4.11.18</ecNumber>
    </recommendedName>
    <alternativeName>
        <fullName evidence="6">Peptidase M</fullName>
    </alternativeName>
</protein>
<keyword evidence="4 6" id="KW-0479">Metal-binding</keyword>
<evidence type="ECO:0000313" key="10">
    <source>
        <dbReference type="Proteomes" id="UP001304683"/>
    </source>
</evidence>
<dbReference type="InterPro" id="IPR036005">
    <property type="entry name" value="Creatinase/aminopeptidase-like"/>
</dbReference>
<evidence type="ECO:0000256" key="6">
    <source>
        <dbReference type="HAMAP-Rule" id="MF_01974"/>
    </source>
</evidence>
<evidence type="ECO:0000256" key="4">
    <source>
        <dbReference type="ARBA" id="ARBA00022723"/>
    </source>
</evidence>
<dbReference type="InterPro" id="IPR001714">
    <property type="entry name" value="Pept_M24_MAP"/>
</dbReference>
<evidence type="ECO:0000256" key="2">
    <source>
        <dbReference type="ARBA" id="ARBA00022438"/>
    </source>
</evidence>
<evidence type="ECO:0000256" key="5">
    <source>
        <dbReference type="ARBA" id="ARBA00022801"/>
    </source>
</evidence>
<dbReference type="Gene3D" id="3.90.230.10">
    <property type="entry name" value="Creatinase/methionine aminopeptidase superfamily"/>
    <property type="match status" value="1"/>
</dbReference>
<dbReference type="PRINTS" id="PR00599">
    <property type="entry name" value="MAPEPTIDASE"/>
</dbReference>
<feature type="binding site" evidence="6">
    <location>
        <position position="169"/>
    </location>
    <ligand>
        <name>a divalent metal cation</name>
        <dbReference type="ChEBI" id="CHEBI:60240"/>
        <label>2</label>
        <note>catalytic</note>
    </ligand>
</feature>
<evidence type="ECO:0000313" key="9">
    <source>
        <dbReference type="EMBL" id="WPD19022.1"/>
    </source>
</evidence>
<dbReference type="InterPro" id="IPR000994">
    <property type="entry name" value="Pept_M24"/>
</dbReference>
<dbReference type="SUPFAM" id="SSF55920">
    <property type="entry name" value="Creatinase/aminopeptidase"/>
    <property type="match status" value="1"/>
</dbReference>
<feature type="binding site" evidence="6">
    <location>
        <position position="77"/>
    </location>
    <ligand>
        <name>substrate</name>
    </ligand>
</feature>
<keyword evidence="10" id="KW-1185">Reference proteome</keyword>
<dbReference type="EC" id="3.4.11.18" evidence="6 7"/>
<name>A0ABZ0QQI7_9FIRM</name>
<comment type="subunit">
    <text evidence="6">Monomer.</text>
</comment>
<dbReference type="Proteomes" id="UP001304683">
    <property type="component" value="Chromosome"/>
</dbReference>
<dbReference type="HAMAP" id="MF_01974">
    <property type="entry name" value="MetAP_1"/>
    <property type="match status" value="1"/>
</dbReference>
<dbReference type="PANTHER" id="PTHR43330:SF27">
    <property type="entry name" value="METHIONINE AMINOPEPTIDASE"/>
    <property type="match status" value="1"/>
</dbReference>